<protein>
    <submittedName>
        <fullName evidence="1">Uncharacterized protein</fullName>
    </submittedName>
</protein>
<dbReference type="RefSeq" id="WP_247066872.1">
    <property type="nucleotide sequence ID" value="NZ_CP094848.1"/>
</dbReference>
<reference evidence="1" key="2">
    <citation type="submission" date="2022-03" db="EMBL/GenBank/DDBJ databases">
        <authorList>
            <person name="Ryngajllo M."/>
            <person name="Jacek P."/>
            <person name="Kubiak K."/>
        </authorList>
    </citation>
    <scope>NUCLEOTIDE SEQUENCE</scope>
    <source>
        <strain evidence="1">SI1</strain>
    </source>
</reference>
<comment type="caution">
    <text evidence="1">The sequence shown here is derived from an EMBL/GenBank/DDBJ whole genome shotgun (WGS) entry which is preliminary data.</text>
</comment>
<accession>A0AAW5ESU0</accession>
<sequence length="106" mass="12212">MTALLYPEGKEHAPRAGGGSGVFIKTSVFPGFPQKRTSLDQQCGKTDAKRLFENTLLIENRESFWVPPFERKRRRLLKLFRKSFTKNFYNFNMLSSLTFQTGSDLS</sequence>
<dbReference type="AlphaFoldDB" id="A0AAW5ESU0"/>
<gene>
    <name evidence="1" type="ORF">K1W68_07580</name>
</gene>
<dbReference type="EMBL" id="JAIBCX010000015">
    <property type="protein sequence ID" value="MCJ8353847.1"/>
    <property type="molecule type" value="Genomic_DNA"/>
</dbReference>
<evidence type="ECO:0000313" key="2">
    <source>
        <dbReference type="Proteomes" id="UP001202887"/>
    </source>
</evidence>
<organism evidence="1 2">
    <name type="scientific">Novacetimonas hansenii</name>
    <name type="common">Komagataeibacter hansenii</name>
    <dbReference type="NCBI Taxonomy" id="436"/>
    <lineage>
        <taxon>Bacteria</taxon>
        <taxon>Pseudomonadati</taxon>
        <taxon>Pseudomonadota</taxon>
        <taxon>Alphaproteobacteria</taxon>
        <taxon>Acetobacterales</taxon>
        <taxon>Acetobacteraceae</taxon>
        <taxon>Novacetimonas</taxon>
    </lineage>
</organism>
<dbReference type="Proteomes" id="UP001202887">
    <property type="component" value="Unassembled WGS sequence"/>
</dbReference>
<evidence type="ECO:0000313" key="1">
    <source>
        <dbReference type="EMBL" id="MCJ8353847.1"/>
    </source>
</evidence>
<reference evidence="1" key="1">
    <citation type="journal article" date="2021" name="Polymers (Basel)">
        <title>Highly Stretchable Bacterial Cellulose Produced by Komagataeibacter hansenii SI1.</title>
        <authorList>
            <person name="Cielecka I."/>
            <person name="Ryngajllo M."/>
            <person name="Maniukiewicz W."/>
            <person name="Bielecki S."/>
        </authorList>
    </citation>
    <scope>NUCLEOTIDE SEQUENCE</scope>
    <source>
        <strain evidence="1">SI1</strain>
    </source>
</reference>
<proteinExistence type="predicted"/>
<name>A0AAW5ESU0_NOVHA</name>